<dbReference type="PANTHER" id="PTHR42085">
    <property type="entry name" value="F-BOX DOMAIN-CONTAINING PROTEIN"/>
    <property type="match status" value="1"/>
</dbReference>
<evidence type="ECO:0000259" key="1">
    <source>
        <dbReference type="Pfam" id="PF13013"/>
    </source>
</evidence>
<organism evidence="2 3">
    <name type="scientific">Phyllosticta citriasiana</name>
    <dbReference type="NCBI Taxonomy" id="595635"/>
    <lineage>
        <taxon>Eukaryota</taxon>
        <taxon>Fungi</taxon>
        <taxon>Dikarya</taxon>
        <taxon>Ascomycota</taxon>
        <taxon>Pezizomycotina</taxon>
        <taxon>Dothideomycetes</taxon>
        <taxon>Dothideomycetes incertae sedis</taxon>
        <taxon>Botryosphaeriales</taxon>
        <taxon>Phyllostictaceae</taxon>
        <taxon>Phyllosticta</taxon>
    </lineage>
</organism>
<reference evidence="2 3" key="1">
    <citation type="submission" date="2024-04" db="EMBL/GenBank/DDBJ databases">
        <title>Phyllosticta paracitricarpa is synonymous to the EU quarantine fungus P. citricarpa based on phylogenomic analyses.</title>
        <authorList>
            <consortium name="Lawrence Berkeley National Laboratory"/>
            <person name="Van Ingen-Buijs V.A."/>
            <person name="Van Westerhoven A.C."/>
            <person name="Haridas S."/>
            <person name="Skiadas P."/>
            <person name="Martin F."/>
            <person name="Groenewald J.Z."/>
            <person name="Crous P.W."/>
            <person name="Seidl M.F."/>
        </authorList>
    </citation>
    <scope>NUCLEOTIDE SEQUENCE [LARGE SCALE GENOMIC DNA]</scope>
    <source>
        <strain evidence="2 3">CBS 123371</strain>
    </source>
</reference>
<feature type="domain" description="F-box" evidence="1">
    <location>
        <begin position="10"/>
        <end position="73"/>
    </location>
</feature>
<dbReference type="InterPro" id="IPR001810">
    <property type="entry name" value="F-box_dom"/>
</dbReference>
<gene>
    <name evidence="2" type="ORF">IWZ03DRAFT_379491</name>
</gene>
<dbReference type="InterPro" id="IPR038883">
    <property type="entry name" value="AN11006-like"/>
</dbReference>
<keyword evidence="3" id="KW-1185">Reference proteome</keyword>
<dbReference type="EMBL" id="JBBPHU010000007">
    <property type="protein sequence ID" value="KAK7515454.1"/>
    <property type="molecule type" value="Genomic_DNA"/>
</dbReference>
<accession>A0ABR1KNE3</accession>
<dbReference type="Proteomes" id="UP001363622">
    <property type="component" value="Unassembled WGS sequence"/>
</dbReference>
<proteinExistence type="predicted"/>
<dbReference type="PANTHER" id="PTHR42085:SF1">
    <property type="entry name" value="F-BOX DOMAIN-CONTAINING PROTEIN"/>
    <property type="match status" value="1"/>
</dbReference>
<evidence type="ECO:0000313" key="3">
    <source>
        <dbReference type="Proteomes" id="UP001363622"/>
    </source>
</evidence>
<evidence type="ECO:0000313" key="2">
    <source>
        <dbReference type="EMBL" id="KAK7515454.1"/>
    </source>
</evidence>
<sequence>MAAPLPPYPSSPSQPSRLLALPAELRLRIFAEALTARDGAIRLYFSFQPREARRAPGLGLGLLRMCRQVREECGELVYWENWVCGVADCFRPNAAPAIGYSQLPPTSLHNLHSLFLILDATTALESSLESVPSPSSLSSFAPFSAMRSLRRLRVAVVVRRRFVQGTQWWKALLGRVIERVPAGCCLMWGVEEGNAVQRDYVDAFLRTPGGAAVSGIVLEEVGSEVLMRAAAYAEGEQGALNGKEEVLWVEGEAEVGDVRTW</sequence>
<dbReference type="Pfam" id="PF13013">
    <property type="entry name" value="F-box-like_2"/>
    <property type="match status" value="1"/>
</dbReference>
<protein>
    <recommendedName>
        <fullName evidence="1">F-box domain-containing protein</fullName>
    </recommendedName>
</protein>
<name>A0ABR1KNE3_9PEZI</name>
<comment type="caution">
    <text evidence="2">The sequence shown here is derived from an EMBL/GenBank/DDBJ whole genome shotgun (WGS) entry which is preliminary data.</text>
</comment>